<dbReference type="PANTHER" id="PTHR43355:SF2">
    <property type="entry name" value="FLAVIN REDUCTASE (NADPH)"/>
    <property type="match status" value="1"/>
</dbReference>
<dbReference type="PANTHER" id="PTHR43355">
    <property type="entry name" value="FLAVIN REDUCTASE (NADPH)"/>
    <property type="match status" value="1"/>
</dbReference>
<organism evidence="2 3">
    <name type="scientific">Agrococcus citreus</name>
    <dbReference type="NCBI Taxonomy" id="84643"/>
    <lineage>
        <taxon>Bacteria</taxon>
        <taxon>Bacillati</taxon>
        <taxon>Actinomycetota</taxon>
        <taxon>Actinomycetes</taxon>
        <taxon>Micrococcales</taxon>
        <taxon>Microbacteriaceae</taxon>
        <taxon>Agrococcus</taxon>
    </lineage>
</organism>
<dbReference type="InterPro" id="IPR036291">
    <property type="entry name" value="NAD(P)-bd_dom_sf"/>
</dbReference>
<evidence type="ECO:0000313" key="3">
    <source>
        <dbReference type="Proteomes" id="UP001501266"/>
    </source>
</evidence>
<name>A0ABP4JFA5_9MICO</name>
<dbReference type="SUPFAM" id="SSF51735">
    <property type="entry name" value="NAD(P)-binding Rossmann-fold domains"/>
    <property type="match status" value="1"/>
</dbReference>
<dbReference type="Pfam" id="PF13460">
    <property type="entry name" value="NAD_binding_10"/>
    <property type="match status" value="1"/>
</dbReference>
<evidence type="ECO:0000259" key="1">
    <source>
        <dbReference type="Pfam" id="PF13460"/>
    </source>
</evidence>
<proteinExistence type="predicted"/>
<dbReference type="RefSeq" id="WP_343918030.1">
    <property type="nucleotide sequence ID" value="NZ_BAAAKK010000002.1"/>
</dbReference>
<comment type="caution">
    <text evidence="2">The sequence shown here is derived from an EMBL/GenBank/DDBJ whole genome shotgun (WGS) entry which is preliminary data.</text>
</comment>
<protein>
    <submittedName>
        <fullName evidence="2">SDR family oxidoreductase</fullName>
    </submittedName>
</protein>
<dbReference type="Proteomes" id="UP001501266">
    <property type="component" value="Unassembled WGS sequence"/>
</dbReference>
<dbReference type="Gene3D" id="3.40.50.720">
    <property type="entry name" value="NAD(P)-binding Rossmann-like Domain"/>
    <property type="match status" value="1"/>
</dbReference>
<gene>
    <name evidence="2" type="ORF">GCM10009640_09990</name>
</gene>
<accession>A0ABP4JFA5</accession>
<dbReference type="EMBL" id="BAAAKK010000002">
    <property type="protein sequence ID" value="GAA1420531.1"/>
    <property type="molecule type" value="Genomic_DNA"/>
</dbReference>
<dbReference type="InterPro" id="IPR016040">
    <property type="entry name" value="NAD(P)-bd_dom"/>
</dbReference>
<evidence type="ECO:0000313" key="2">
    <source>
        <dbReference type="EMBL" id="GAA1420531.1"/>
    </source>
</evidence>
<sequence>MKITLIGGSHGTGAALASRAQQAGHEVTIVSRSGGSVPGARVITGDAAEPATAAEAVSGADAVVITVGGAKGKPLQRTAVTRSVVAAMEAAGTRRLLVQSSLGAGGSASQLPGFFGYVTKVLLAKPLADHDQQEAVVQRSTLDWTIVRPTGLTDKEPLGRWTALEVTDEGKLTGSIPRGDLASFMLEALEDDWTIGKALGISSR</sequence>
<keyword evidence="3" id="KW-1185">Reference proteome</keyword>
<reference evidence="3" key="1">
    <citation type="journal article" date="2019" name="Int. J. Syst. Evol. Microbiol.">
        <title>The Global Catalogue of Microorganisms (GCM) 10K type strain sequencing project: providing services to taxonomists for standard genome sequencing and annotation.</title>
        <authorList>
            <consortium name="The Broad Institute Genomics Platform"/>
            <consortium name="The Broad Institute Genome Sequencing Center for Infectious Disease"/>
            <person name="Wu L."/>
            <person name="Ma J."/>
        </authorList>
    </citation>
    <scope>NUCLEOTIDE SEQUENCE [LARGE SCALE GENOMIC DNA]</scope>
    <source>
        <strain evidence="3">JCM 12398</strain>
    </source>
</reference>
<dbReference type="InterPro" id="IPR051606">
    <property type="entry name" value="Polyketide_Oxido-like"/>
</dbReference>
<feature type="domain" description="NAD(P)-binding" evidence="1">
    <location>
        <begin position="7"/>
        <end position="191"/>
    </location>
</feature>